<dbReference type="Gene3D" id="3.80.10.10">
    <property type="entry name" value="Ribonuclease Inhibitor"/>
    <property type="match status" value="2"/>
</dbReference>
<organism evidence="2 3">
    <name type="scientific">Phascolomyces articulosus</name>
    <dbReference type="NCBI Taxonomy" id="60185"/>
    <lineage>
        <taxon>Eukaryota</taxon>
        <taxon>Fungi</taxon>
        <taxon>Fungi incertae sedis</taxon>
        <taxon>Mucoromycota</taxon>
        <taxon>Mucoromycotina</taxon>
        <taxon>Mucoromycetes</taxon>
        <taxon>Mucorales</taxon>
        <taxon>Lichtheimiaceae</taxon>
        <taxon>Phascolomyces</taxon>
    </lineage>
</organism>
<evidence type="ECO:0000256" key="1">
    <source>
        <dbReference type="PROSITE-ProRule" id="PRU00339"/>
    </source>
</evidence>
<feature type="repeat" description="TPR" evidence="1">
    <location>
        <begin position="214"/>
        <end position="247"/>
    </location>
</feature>
<comment type="caution">
    <text evidence="2">The sequence shown here is derived from an EMBL/GenBank/DDBJ whole genome shotgun (WGS) entry which is preliminary data.</text>
</comment>
<dbReference type="SUPFAM" id="SSF48452">
    <property type="entry name" value="TPR-like"/>
    <property type="match status" value="1"/>
</dbReference>
<reference evidence="2" key="2">
    <citation type="submission" date="2023-02" db="EMBL/GenBank/DDBJ databases">
        <authorList>
            <consortium name="DOE Joint Genome Institute"/>
            <person name="Mondo S.J."/>
            <person name="Chang Y."/>
            <person name="Wang Y."/>
            <person name="Ahrendt S."/>
            <person name="Andreopoulos W."/>
            <person name="Barry K."/>
            <person name="Beard J."/>
            <person name="Benny G.L."/>
            <person name="Blankenship S."/>
            <person name="Bonito G."/>
            <person name="Cuomo C."/>
            <person name="Desiro A."/>
            <person name="Gervers K.A."/>
            <person name="Hundley H."/>
            <person name="Kuo A."/>
            <person name="LaButti K."/>
            <person name="Lang B.F."/>
            <person name="Lipzen A."/>
            <person name="O'Donnell K."/>
            <person name="Pangilinan J."/>
            <person name="Reynolds N."/>
            <person name="Sandor L."/>
            <person name="Smith M.W."/>
            <person name="Tsang A."/>
            <person name="Grigoriev I.V."/>
            <person name="Stajich J.E."/>
            <person name="Spatafora J.W."/>
        </authorList>
    </citation>
    <scope>NUCLEOTIDE SEQUENCE</scope>
    <source>
        <strain evidence="2">RSA 2281</strain>
    </source>
</reference>
<gene>
    <name evidence="2" type="ORF">BDA99DRAFT_524384</name>
</gene>
<dbReference type="InterPro" id="IPR036047">
    <property type="entry name" value="F-box-like_dom_sf"/>
</dbReference>
<dbReference type="GO" id="GO:0019005">
    <property type="term" value="C:SCF ubiquitin ligase complex"/>
    <property type="evidence" value="ECO:0007669"/>
    <property type="project" value="TreeGrafter"/>
</dbReference>
<accession>A0AAD5K170</accession>
<sequence length="862" mass="99088">MTKRKLDQELPISFSVKRPTLSNDQPKDISVLMTKVIQLWQQCTKNQQVATTENDFATIIALACEAIHLLQHTILVSFYDICSHAHTQRKEYSKALASAMKMITSAPLYAKGYEYAGDAFVDQNNLQQAIPLYQTGIEKILNSIKDGDVILNNNNDTSIAHGFYSTTIASLQCKLVTIESKYFDMQILALVKQHAFIKAAKIARQWIHYFQKSTKAYMKVGDVYMIQGNSNKAFETYQEGYQQQQQQMISQSSSTNDNVDDSIASLFLQKMDDARKQRDKRIDFISALPIEVVANSILPFLPAPLFPECMLVCKNWKSLIFECPNAWRTIKLPVKVKCTRHIDDLSTVTTPDHCIEDHQCAYVRSISLEPNLSFTQIHRWLLGINRFLNLETLVFYYDIVDLDILCNGLSNLGSTLKKLDVYMSDIHHERLLFMNIWVILEHFGHITHFAFTGQVDEMGTVITKLPVLPSLIHLRVMDPSWLMELDIEYCYRNLEILCEATPNLRYLDAGCATNGLSVIHQGLCKLQYLQINKDDDYYHSERYKDITTKNYYYYDDGLTNNNGRIGGRLRHLTIYNSPPQDPTCVFTVLTENKETLEEFTLLEPTENGIFTQDDIRLLEEQSRASESWQLLSGFTSTRLRVFRCNLIHLEQPTLLSMLQRCPQLEQVYIMNNSKMTDEIFEAFLGLDHLNTLDLRNCTKITHRGLKYFFSQSMQRHQQLKTLVLEYMDHALLPSNISTAISVDDVVTENHYSSSLSSPLYAIGKLQALVYLQIPDIGENRLLERILSPREGESNFPHLQEITLTGTTDINVTMLRIFSHLPNLRRLIFENVQGTIPTKKAIQITLDEFPNLESIIIDDIPFY</sequence>
<dbReference type="InterPro" id="IPR019734">
    <property type="entry name" value="TPR_rpt"/>
</dbReference>
<dbReference type="Gene3D" id="1.25.40.10">
    <property type="entry name" value="Tetratricopeptide repeat domain"/>
    <property type="match status" value="1"/>
</dbReference>
<evidence type="ECO:0000313" key="3">
    <source>
        <dbReference type="Proteomes" id="UP001209540"/>
    </source>
</evidence>
<dbReference type="InterPro" id="IPR011990">
    <property type="entry name" value="TPR-like_helical_dom_sf"/>
</dbReference>
<keyword evidence="1" id="KW-0802">TPR repeat</keyword>
<dbReference type="SUPFAM" id="SSF81383">
    <property type="entry name" value="F-box domain"/>
    <property type="match status" value="1"/>
</dbReference>
<evidence type="ECO:0000313" key="2">
    <source>
        <dbReference type="EMBL" id="KAI9249242.1"/>
    </source>
</evidence>
<dbReference type="EMBL" id="JAIXMP010000036">
    <property type="protein sequence ID" value="KAI9249242.1"/>
    <property type="molecule type" value="Genomic_DNA"/>
</dbReference>
<name>A0AAD5K170_9FUNG</name>
<keyword evidence="3" id="KW-1185">Reference proteome</keyword>
<proteinExistence type="predicted"/>
<reference evidence="2" key="1">
    <citation type="journal article" date="2022" name="IScience">
        <title>Evolution of zygomycete secretomes and the origins of terrestrial fungal ecologies.</title>
        <authorList>
            <person name="Chang Y."/>
            <person name="Wang Y."/>
            <person name="Mondo S."/>
            <person name="Ahrendt S."/>
            <person name="Andreopoulos W."/>
            <person name="Barry K."/>
            <person name="Beard J."/>
            <person name="Benny G.L."/>
            <person name="Blankenship S."/>
            <person name="Bonito G."/>
            <person name="Cuomo C."/>
            <person name="Desiro A."/>
            <person name="Gervers K.A."/>
            <person name="Hundley H."/>
            <person name="Kuo A."/>
            <person name="LaButti K."/>
            <person name="Lang B.F."/>
            <person name="Lipzen A."/>
            <person name="O'Donnell K."/>
            <person name="Pangilinan J."/>
            <person name="Reynolds N."/>
            <person name="Sandor L."/>
            <person name="Smith M.E."/>
            <person name="Tsang A."/>
            <person name="Grigoriev I.V."/>
            <person name="Stajich J.E."/>
            <person name="Spatafora J.W."/>
        </authorList>
    </citation>
    <scope>NUCLEOTIDE SEQUENCE</scope>
    <source>
        <strain evidence="2">RSA 2281</strain>
    </source>
</reference>
<dbReference type="PANTHER" id="PTHR13318">
    <property type="entry name" value="PARTNER OF PAIRED, ISOFORM B-RELATED"/>
    <property type="match status" value="1"/>
</dbReference>
<dbReference type="GO" id="GO:0031146">
    <property type="term" value="P:SCF-dependent proteasomal ubiquitin-dependent protein catabolic process"/>
    <property type="evidence" value="ECO:0007669"/>
    <property type="project" value="TreeGrafter"/>
</dbReference>
<dbReference type="PROSITE" id="PS50005">
    <property type="entry name" value="TPR"/>
    <property type="match status" value="1"/>
</dbReference>
<dbReference type="Gene3D" id="1.20.1280.50">
    <property type="match status" value="1"/>
</dbReference>
<dbReference type="SUPFAM" id="SSF52047">
    <property type="entry name" value="RNI-like"/>
    <property type="match status" value="1"/>
</dbReference>
<evidence type="ECO:0008006" key="4">
    <source>
        <dbReference type="Google" id="ProtNLM"/>
    </source>
</evidence>
<dbReference type="InterPro" id="IPR032675">
    <property type="entry name" value="LRR_dom_sf"/>
</dbReference>
<dbReference type="Proteomes" id="UP001209540">
    <property type="component" value="Unassembled WGS sequence"/>
</dbReference>
<dbReference type="AlphaFoldDB" id="A0AAD5K170"/>
<protein>
    <recommendedName>
        <fullName evidence="4">F-box domain-containing protein</fullName>
    </recommendedName>
</protein>